<protein>
    <submittedName>
        <fullName evidence="2">Uncharacterized protein</fullName>
    </submittedName>
</protein>
<evidence type="ECO:0000313" key="2">
    <source>
        <dbReference type="EMBL" id="KPI86653.1"/>
    </source>
</evidence>
<dbReference type="Proteomes" id="UP000038009">
    <property type="component" value="Unassembled WGS sequence"/>
</dbReference>
<evidence type="ECO:0000256" key="1">
    <source>
        <dbReference type="SAM" id="Coils"/>
    </source>
</evidence>
<keyword evidence="3" id="KW-1185">Reference proteome</keyword>
<evidence type="ECO:0000313" key="3">
    <source>
        <dbReference type="Proteomes" id="UP000038009"/>
    </source>
</evidence>
<dbReference type="OMA" id="YSCHAKW"/>
<reference evidence="2 3" key="1">
    <citation type="journal article" date="2015" name="PLoS Pathog.">
        <title>Leptomonas seymouri: Adaptations to the Dixenous Life Cycle Analyzed by Genome Sequencing, Transcriptome Profiling and Co-infection with Leishmania donovani.</title>
        <authorList>
            <person name="Kraeva N."/>
            <person name="Butenko A."/>
            <person name="Hlavacova J."/>
            <person name="Kostygov A."/>
            <person name="Myskova J."/>
            <person name="Grybchuk D."/>
            <person name="Lestinova T."/>
            <person name="Votypka J."/>
            <person name="Volf P."/>
            <person name="Opperdoes F."/>
            <person name="Flegontov P."/>
            <person name="Lukes J."/>
            <person name="Yurchenko V."/>
        </authorList>
    </citation>
    <scope>NUCLEOTIDE SEQUENCE [LARGE SCALE GENOMIC DNA]</scope>
    <source>
        <strain evidence="2 3">ATCC 30220</strain>
    </source>
</reference>
<dbReference type="OrthoDB" id="242756at2759"/>
<sequence>MSQQEGVASLRYGAPAAVVDPILSFLFDLRRMEEMMLSTLEHWGVSRSRLPQPFGAGHRDDEAADKCALTTSVDVVDADAAVSTTAVILREACGQSTPVYERVHPPSDSYEAVQRVLTWLDRQQQQQQQPSSPAARSLVTAFVAAGRERDAFLIDTTTRAEVHVRHPPKRHKKEEGNDATLLRNSEVREQAGEACCILSLSASEVRTAAAMCRQYEKLLKSGAKELEATIHAITTSDLAASYSCHAKWVEVAQADAKVEDVLLSSKILKENYEHLIRLNDALATCQAAVHSAYVTLEESVDVLLEEAQVVEREERTFQRCVAQARAECAGLHEVRRRLKRTREALEQASSGDA</sequence>
<accession>A0A0N1IKE1</accession>
<comment type="caution">
    <text evidence="2">The sequence shown here is derived from an EMBL/GenBank/DDBJ whole genome shotgun (WGS) entry which is preliminary data.</text>
</comment>
<organism evidence="2 3">
    <name type="scientific">Leptomonas seymouri</name>
    <dbReference type="NCBI Taxonomy" id="5684"/>
    <lineage>
        <taxon>Eukaryota</taxon>
        <taxon>Discoba</taxon>
        <taxon>Euglenozoa</taxon>
        <taxon>Kinetoplastea</taxon>
        <taxon>Metakinetoplastina</taxon>
        <taxon>Trypanosomatida</taxon>
        <taxon>Trypanosomatidae</taxon>
        <taxon>Leishmaniinae</taxon>
        <taxon>Leptomonas</taxon>
    </lineage>
</organism>
<dbReference type="AlphaFoldDB" id="A0A0N1IKE1"/>
<name>A0A0N1IKE1_LEPSE</name>
<proteinExistence type="predicted"/>
<gene>
    <name evidence="2" type="ORF">ABL78_4268</name>
</gene>
<feature type="coiled-coil region" evidence="1">
    <location>
        <begin position="293"/>
        <end position="351"/>
    </location>
</feature>
<keyword evidence="1" id="KW-0175">Coiled coil</keyword>
<dbReference type="VEuPathDB" id="TriTrypDB:Lsey_0121_0120"/>
<dbReference type="EMBL" id="LJSK01000121">
    <property type="protein sequence ID" value="KPI86653.1"/>
    <property type="molecule type" value="Genomic_DNA"/>
</dbReference>